<keyword evidence="11" id="KW-0325">Glycoprotein</keyword>
<evidence type="ECO:0000256" key="6">
    <source>
        <dbReference type="ARBA" id="ARBA00022692"/>
    </source>
</evidence>
<keyword evidence="7" id="KW-0735">Signal-anchor</keyword>
<evidence type="ECO:0000256" key="5">
    <source>
        <dbReference type="ARBA" id="ARBA00022679"/>
    </source>
</evidence>
<keyword evidence="9 12" id="KW-0333">Golgi apparatus</keyword>
<feature type="domain" description="Fucosyltransferase C-terminal" evidence="13">
    <location>
        <begin position="230"/>
        <end position="401"/>
    </location>
</feature>
<dbReference type="GO" id="GO:0032580">
    <property type="term" value="C:Golgi cisterna membrane"/>
    <property type="evidence" value="ECO:0007669"/>
    <property type="project" value="UniProtKB-SubCell"/>
</dbReference>
<comment type="subcellular location">
    <subcellularLocation>
        <location evidence="1 12">Golgi apparatus</location>
        <location evidence="1 12">Golgi stack membrane</location>
        <topology evidence="1 12">Single-pass type II membrane protein</topology>
    </subcellularLocation>
</comment>
<dbReference type="InterPro" id="IPR055270">
    <property type="entry name" value="Glyco_tran_10_C"/>
</dbReference>
<comment type="similarity">
    <text evidence="3 12">Belongs to the glycosyltransferase 10 family.</text>
</comment>
<dbReference type="PANTHER" id="PTHR48438:SF1">
    <property type="entry name" value="ALPHA-(1,3)-FUCOSYLTRANSFERASE C-RELATED"/>
    <property type="match status" value="1"/>
</dbReference>
<reference evidence="15" key="2">
    <citation type="submission" date="2023-03" db="EMBL/GenBank/DDBJ databases">
        <authorList>
            <person name="Inwood S.N."/>
            <person name="Skelly J.G."/>
            <person name="Guhlin J."/>
            <person name="Harrop T.W.R."/>
            <person name="Goldson S.G."/>
            <person name="Dearden P.K."/>
        </authorList>
    </citation>
    <scope>NUCLEOTIDE SEQUENCE</scope>
    <source>
        <strain evidence="15">Irish</strain>
        <tissue evidence="15">Whole body</tissue>
    </source>
</reference>
<accession>A0AA39C7E5</accession>
<dbReference type="FunFam" id="3.40.50.11660:FF:000004">
    <property type="entry name" value="Glycoprotein 3-alpha-L-fucosyltransferase A"/>
    <property type="match status" value="1"/>
</dbReference>
<dbReference type="AlphaFoldDB" id="A0AA39C7E5"/>
<dbReference type="InterPro" id="IPR001503">
    <property type="entry name" value="Glyco_trans_10"/>
</dbReference>
<dbReference type="InterPro" id="IPR038577">
    <property type="entry name" value="GT10-like_C_sf"/>
</dbReference>
<keyword evidence="6 12" id="KW-0812">Transmembrane</keyword>
<reference evidence="15" key="1">
    <citation type="journal article" date="2023" name="bioRxiv">
        <title>Scaffold-level genome assemblies of two parasitoid biocontrol wasps reveal the parthenogenesis mechanism and an associated novel virus.</title>
        <authorList>
            <person name="Inwood S."/>
            <person name="Skelly J."/>
            <person name="Guhlin J."/>
            <person name="Harrop T."/>
            <person name="Goldson S."/>
            <person name="Dearden P."/>
        </authorList>
    </citation>
    <scope>NUCLEOTIDE SEQUENCE</scope>
    <source>
        <strain evidence="15">Irish</strain>
        <tissue evidence="15">Whole body</tissue>
    </source>
</reference>
<evidence type="ECO:0000256" key="7">
    <source>
        <dbReference type="ARBA" id="ARBA00022968"/>
    </source>
</evidence>
<evidence type="ECO:0000256" key="4">
    <source>
        <dbReference type="ARBA" id="ARBA00022676"/>
    </source>
</evidence>
<keyword evidence="16" id="KW-1185">Reference proteome</keyword>
<dbReference type="Gene3D" id="3.40.50.11660">
    <property type="entry name" value="Glycosyl transferase family 10, C-terminal domain"/>
    <property type="match status" value="1"/>
</dbReference>
<dbReference type="PANTHER" id="PTHR48438">
    <property type="entry name" value="ALPHA-(1,3)-FUCOSYLTRANSFERASE C-RELATED"/>
    <property type="match status" value="1"/>
</dbReference>
<evidence type="ECO:0000256" key="1">
    <source>
        <dbReference type="ARBA" id="ARBA00004447"/>
    </source>
</evidence>
<sequence length="425" mass="51179">MRRSRCLCCFFFVLLITLVVYNILKAVIHSSTHGIREHHLLHPYRSNRRDPIIIEYQKVQDRWKRSDGRYTGVKTILYWNTMYVERHRDFMFGKGDVFKNCKVPHCYATSYRYLLDSVINYDAILFHGIEMPLFNLPRSRSPNQRYIYFSWESPLSRPLNSHDFASWPNFYNWTMSYRLDSDIIRPYGVIRDIITQEIVFPPKNENDIIQWRNPNTTFYKPSDEVLSIIRDKGQVAAWFVSHCKTLSYREYLVDILRKYFEVDIYGACGEYKCNRKNKQECYEIVEKDYFFYLSFENTLCKDYITEKVFYPMSKYVIPVVYGGANYSKILPPHSYINVDDFESAAELADYMIDLISKPYDYASYFWWKEYYQIEDSNEYTLCDLCEKLHDSTMPKKSLKNFRNYYQKDQCYELEFKFNSSTTHLP</sequence>
<dbReference type="EMBL" id="JAQQBS010001424">
    <property type="protein sequence ID" value="KAK0158944.1"/>
    <property type="molecule type" value="Genomic_DNA"/>
</dbReference>
<comment type="caution">
    <text evidence="15">The sequence shown here is derived from an EMBL/GenBank/DDBJ whole genome shotgun (WGS) entry which is preliminary data.</text>
</comment>
<evidence type="ECO:0000256" key="2">
    <source>
        <dbReference type="ARBA" id="ARBA00004922"/>
    </source>
</evidence>
<protein>
    <recommendedName>
        <fullName evidence="12">Fucosyltransferase</fullName>
        <ecNumber evidence="12">2.4.1.-</ecNumber>
    </recommendedName>
</protein>
<dbReference type="EC" id="2.4.1.-" evidence="12"/>
<keyword evidence="10" id="KW-0472">Membrane</keyword>
<dbReference type="Proteomes" id="UP001168990">
    <property type="component" value="Unassembled WGS sequence"/>
</dbReference>
<feature type="domain" description="Fucosyltransferase N-terminal" evidence="14">
    <location>
        <begin position="74"/>
        <end position="188"/>
    </location>
</feature>
<evidence type="ECO:0000256" key="8">
    <source>
        <dbReference type="ARBA" id="ARBA00022989"/>
    </source>
</evidence>
<keyword evidence="4 12" id="KW-0328">Glycosyltransferase</keyword>
<organism evidence="15 16">
    <name type="scientific">Microctonus aethiopoides</name>
    <dbReference type="NCBI Taxonomy" id="144406"/>
    <lineage>
        <taxon>Eukaryota</taxon>
        <taxon>Metazoa</taxon>
        <taxon>Ecdysozoa</taxon>
        <taxon>Arthropoda</taxon>
        <taxon>Hexapoda</taxon>
        <taxon>Insecta</taxon>
        <taxon>Pterygota</taxon>
        <taxon>Neoptera</taxon>
        <taxon>Endopterygota</taxon>
        <taxon>Hymenoptera</taxon>
        <taxon>Apocrita</taxon>
        <taxon>Ichneumonoidea</taxon>
        <taxon>Braconidae</taxon>
        <taxon>Euphorinae</taxon>
        <taxon>Microctonus</taxon>
    </lineage>
</organism>
<evidence type="ECO:0000313" key="16">
    <source>
        <dbReference type="Proteomes" id="UP001168990"/>
    </source>
</evidence>
<dbReference type="SUPFAM" id="SSF53756">
    <property type="entry name" value="UDP-Glycosyltransferase/glycogen phosphorylase"/>
    <property type="match status" value="1"/>
</dbReference>
<dbReference type="InterPro" id="IPR031481">
    <property type="entry name" value="Glyco_tran_10_N"/>
</dbReference>
<evidence type="ECO:0000256" key="3">
    <source>
        <dbReference type="ARBA" id="ARBA00008919"/>
    </source>
</evidence>
<evidence type="ECO:0000256" key="9">
    <source>
        <dbReference type="ARBA" id="ARBA00023034"/>
    </source>
</evidence>
<comment type="pathway">
    <text evidence="2">Protein modification; protein glycosylation.</text>
</comment>
<evidence type="ECO:0000259" key="14">
    <source>
        <dbReference type="Pfam" id="PF17039"/>
    </source>
</evidence>
<dbReference type="Pfam" id="PF00852">
    <property type="entry name" value="Glyco_transf_10"/>
    <property type="match status" value="1"/>
</dbReference>
<proteinExistence type="inferred from homology"/>
<evidence type="ECO:0000256" key="11">
    <source>
        <dbReference type="ARBA" id="ARBA00023180"/>
    </source>
</evidence>
<dbReference type="Pfam" id="PF17039">
    <property type="entry name" value="Glyco_tran_10_N"/>
    <property type="match status" value="1"/>
</dbReference>
<evidence type="ECO:0000256" key="12">
    <source>
        <dbReference type="RuleBase" id="RU003832"/>
    </source>
</evidence>
<evidence type="ECO:0000259" key="13">
    <source>
        <dbReference type="Pfam" id="PF00852"/>
    </source>
</evidence>
<evidence type="ECO:0000256" key="10">
    <source>
        <dbReference type="ARBA" id="ARBA00023136"/>
    </source>
</evidence>
<dbReference type="GO" id="GO:0008417">
    <property type="term" value="F:fucosyltransferase activity"/>
    <property type="evidence" value="ECO:0007669"/>
    <property type="project" value="InterPro"/>
</dbReference>
<name>A0AA39C7E5_9HYME</name>
<keyword evidence="8" id="KW-1133">Transmembrane helix</keyword>
<keyword evidence="5 12" id="KW-0808">Transferase</keyword>
<gene>
    <name evidence="15" type="ORF">PV328_009879</name>
</gene>
<evidence type="ECO:0000313" key="15">
    <source>
        <dbReference type="EMBL" id="KAK0158944.1"/>
    </source>
</evidence>